<organism evidence="1 2">
    <name type="scientific">Canis lupus familiaris</name>
    <name type="common">Dog</name>
    <name type="synonym">Canis familiaris</name>
    <dbReference type="NCBI Taxonomy" id="9615"/>
    <lineage>
        <taxon>Eukaryota</taxon>
        <taxon>Metazoa</taxon>
        <taxon>Chordata</taxon>
        <taxon>Craniata</taxon>
        <taxon>Vertebrata</taxon>
        <taxon>Euteleostomi</taxon>
        <taxon>Mammalia</taxon>
        <taxon>Eutheria</taxon>
        <taxon>Laurasiatheria</taxon>
        <taxon>Carnivora</taxon>
        <taxon>Caniformia</taxon>
        <taxon>Canidae</taxon>
        <taxon>Canis</taxon>
    </lineage>
</organism>
<evidence type="ECO:0000313" key="1">
    <source>
        <dbReference type="Ensembl" id="ENSCAFP00040028839.1"/>
    </source>
</evidence>
<dbReference type="AlphaFoldDB" id="A0A8C0SZM7"/>
<proteinExistence type="predicted"/>
<name>A0A8C0SZM7_CANLF</name>
<dbReference type="Ensembl" id="ENSCAFT00040033139.1">
    <property type="protein sequence ID" value="ENSCAFP00040028839.1"/>
    <property type="gene ID" value="ENSCAFG00040017959.1"/>
</dbReference>
<reference evidence="1" key="2">
    <citation type="submission" date="2025-08" db="UniProtKB">
        <authorList>
            <consortium name="Ensembl"/>
        </authorList>
    </citation>
    <scope>IDENTIFICATION</scope>
</reference>
<reference evidence="1" key="1">
    <citation type="submission" date="2018-10" db="EMBL/GenBank/DDBJ databases">
        <title>De novo assembly of a Great Dane genome.</title>
        <authorList>
            <person name="Kidd J.M."/>
            <person name="Pendleton A.L."/>
            <person name="Shen F."/>
            <person name="Emery S."/>
        </authorList>
    </citation>
    <scope>NUCLEOTIDE SEQUENCE [LARGE SCALE GENOMIC DNA]</scope>
    <source>
        <strain evidence="1">Great Dane</strain>
    </source>
</reference>
<protein>
    <submittedName>
        <fullName evidence="1">Uncharacterized protein</fullName>
    </submittedName>
</protein>
<accession>A0A8C0SZM7</accession>
<dbReference type="Proteomes" id="UP000694542">
    <property type="component" value="Chromosome 15"/>
</dbReference>
<evidence type="ECO:0000313" key="2">
    <source>
        <dbReference type="Proteomes" id="UP000694542"/>
    </source>
</evidence>
<sequence>MATNITSPCVTTLTSSDVPGTLLPQGLCTSYFLFPEYFYSRALLHSLDICSNVTFSGRPSPDFLFESTPSMCQHTTLIP</sequence>